<accession>A0AAE0ITJ1</accession>
<reference evidence="3" key="1">
    <citation type="journal article" date="2023" name="Mol. Phylogenet. Evol.">
        <title>Genome-scale phylogeny and comparative genomics of the fungal order Sordariales.</title>
        <authorList>
            <person name="Hensen N."/>
            <person name="Bonometti L."/>
            <person name="Westerberg I."/>
            <person name="Brannstrom I.O."/>
            <person name="Guillou S."/>
            <person name="Cros-Aarteil S."/>
            <person name="Calhoun S."/>
            <person name="Haridas S."/>
            <person name="Kuo A."/>
            <person name="Mondo S."/>
            <person name="Pangilinan J."/>
            <person name="Riley R."/>
            <person name="LaButti K."/>
            <person name="Andreopoulos B."/>
            <person name="Lipzen A."/>
            <person name="Chen C."/>
            <person name="Yan M."/>
            <person name="Daum C."/>
            <person name="Ng V."/>
            <person name="Clum A."/>
            <person name="Steindorff A."/>
            <person name="Ohm R.A."/>
            <person name="Martin F."/>
            <person name="Silar P."/>
            <person name="Natvig D.O."/>
            <person name="Lalanne C."/>
            <person name="Gautier V."/>
            <person name="Ament-Velasquez S.L."/>
            <person name="Kruys A."/>
            <person name="Hutchinson M.I."/>
            <person name="Powell A.J."/>
            <person name="Barry K."/>
            <person name="Miller A.N."/>
            <person name="Grigoriev I.V."/>
            <person name="Debuchy R."/>
            <person name="Gladieux P."/>
            <person name="Hiltunen Thoren M."/>
            <person name="Johannesson H."/>
        </authorList>
    </citation>
    <scope>NUCLEOTIDE SEQUENCE</scope>
    <source>
        <strain evidence="3">CBS 118394</strain>
    </source>
</reference>
<feature type="compositionally biased region" description="Polar residues" evidence="1">
    <location>
        <begin position="86"/>
        <end position="99"/>
    </location>
</feature>
<comment type="caution">
    <text evidence="3">The sequence shown here is derived from an EMBL/GenBank/DDBJ whole genome shotgun (WGS) entry which is preliminary data.</text>
</comment>
<name>A0AAE0ITJ1_9PEZI</name>
<evidence type="ECO:0000256" key="2">
    <source>
        <dbReference type="SAM" id="SignalP"/>
    </source>
</evidence>
<evidence type="ECO:0008006" key="5">
    <source>
        <dbReference type="Google" id="ProtNLM"/>
    </source>
</evidence>
<evidence type="ECO:0000313" key="3">
    <source>
        <dbReference type="EMBL" id="KAK3331003.1"/>
    </source>
</evidence>
<keyword evidence="2" id="KW-0732">Signal</keyword>
<sequence>MGNKLGKEAIFGINTVWMVILAMSQCSSQTLCLPATSPSADSRLEYDRNHRGFVYMKSAWPARWKTSAVLNGSLSQMFPFVRLSRSTGVQPEHQTNSRHMVTRLGGGNTRSPEEWIESTTRVAGRSVDEGESR</sequence>
<feature type="region of interest" description="Disordered" evidence="1">
    <location>
        <begin position="86"/>
        <end position="133"/>
    </location>
</feature>
<dbReference type="Proteomes" id="UP001283341">
    <property type="component" value="Unassembled WGS sequence"/>
</dbReference>
<feature type="signal peptide" evidence="2">
    <location>
        <begin position="1"/>
        <end position="32"/>
    </location>
</feature>
<evidence type="ECO:0000313" key="4">
    <source>
        <dbReference type="Proteomes" id="UP001283341"/>
    </source>
</evidence>
<proteinExistence type="predicted"/>
<organism evidence="3 4">
    <name type="scientific">Apodospora peruviana</name>
    <dbReference type="NCBI Taxonomy" id="516989"/>
    <lineage>
        <taxon>Eukaryota</taxon>
        <taxon>Fungi</taxon>
        <taxon>Dikarya</taxon>
        <taxon>Ascomycota</taxon>
        <taxon>Pezizomycotina</taxon>
        <taxon>Sordariomycetes</taxon>
        <taxon>Sordariomycetidae</taxon>
        <taxon>Sordariales</taxon>
        <taxon>Lasiosphaeriaceae</taxon>
        <taxon>Apodospora</taxon>
    </lineage>
</organism>
<dbReference type="EMBL" id="JAUEDM010000001">
    <property type="protein sequence ID" value="KAK3331003.1"/>
    <property type="molecule type" value="Genomic_DNA"/>
</dbReference>
<feature type="chain" id="PRO_5042177887" description="Secreted protein" evidence="2">
    <location>
        <begin position="33"/>
        <end position="133"/>
    </location>
</feature>
<keyword evidence="4" id="KW-1185">Reference proteome</keyword>
<dbReference type="AlphaFoldDB" id="A0AAE0ITJ1"/>
<gene>
    <name evidence="3" type="ORF">B0H66DRAFT_84901</name>
</gene>
<protein>
    <recommendedName>
        <fullName evidence="5">Secreted protein</fullName>
    </recommendedName>
</protein>
<reference evidence="3" key="2">
    <citation type="submission" date="2023-06" db="EMBL/GenBank/DDBJ databases">
        <authorList>
            <consortium name="Lawrence Berkeley National Laboratory"/>
            <person name="Haridas S."/>
            <person name="Hensen N."/>
            <person name="Bonometti L."/>
            <person name="Westerberg I."/>
            <person name="Brannstrom I.O."/>
            <person name="Guillou S."/>
            <person name="Cros-Aarteil S."/>
            <person name="Calhoun S."/>
            <person name="Kuo A."/>
            <person name="Mondo S."/>
            <person name="Pangilinan J."/>
            <person name="Riley R."/>
            <person name="Labutti K."/>
            <person name="Andreopoulos B."/>
            <person name="Lipzen A."/>
            <person name="Chen C."/>
            <person name="Yanf M."/>
            <person name="Daum C."/>
            <person name="Ng V."/>
            <person name="Clum A."/>
            <person name="Steindorff A."/>
            <person name="Ohm R."/>
            <person name="Martin F."/>
            <person name="Silar P."/>
            <person name="Natvig D."/>
            <person name="Lalanne C."/>
            <person name="Gautier V."/>
            <person name="Ament-Velasquez S.L."/>
            <person name="Kruys A."/>
            <person name="Hutchinson M.I."/>
            <person name="Powell A.J."/>
            <person name="Barry K."/>
            <person name="Miller A.N."/>
            <person name="Grigoriev I.V."/>
            <person name="Debuchy R."/>
            <person name="Gladieux P."/>
            <person name="Thoren M.H."/>
            <person name="Johannesson H."/>
        </authorList>
    </citation>
    <scope>NUCLEOTIDE SEQUENCE</scope>
    <source>
        <strain evidence="3">CBS 118394</strain>
    </source>
</reference>
<evidence type="ECO:0000256" key="1">
    <source>
        <dbReference type="SAM" id="MobiDB-lite"/>
    </source>
</evidence>